<keyword evidence="1" id="KW-0004">4Fe-4S</keyword>
<evidence type="ECO:0000256" key="1">
    <source>
        <dbReference type="ARBA" id="ARBA00022485"/>
    </source>
</evidence>
<keyword evidence="2" id="KW-0479">Metal-binding</keyword>
<organism evidence="7">
    <name type="scientific">marine metagenome</name>
    <dbReference type="NCBI Taxonomy" id="408172"/>
    <lineage>
        <taxon>unclassified sequences</taxon>
        <taxon>metagenomes</taxon>
        <taxon>ecological metagenomes</taxon>
    </lineage>
</organism>
<keyword evidence="4" id="KW-0560">Oxidoreductase</keyword>
<keyword evidence="3" id="KW-0677">Repeat</keyword>
<dbReference type="EMBL" id="UINC01220193">
    <property type="protein sequence ID" value="SVE47998.1"/>
    <property type="molecule type" value="Genomic_DNA"/>
</dbReference>
<evidence type="ECO:0000256" key="3">
    <source>
        <dbReference type="ARBA" id="ARBA00022737"/>
    </source>
</evidence>
<dbReference type="GO" id="GO:0016491">
    <property type="term" value="F:oxidoreductase activity"/>
    <property type="evidence" value="ECO:0007669"/>
    <property type="project" value="UniProtKB-KW"/>
</dbReference>
<evidence type="ECO:0000256" key="2">
    <source>
        <dbReference type="ARBA" id="ARBA00022723"/>
    </source>
</evidence>
<dbReference type="PANTHER" id="PTHR43724">
    <property type="entry name" value="PYRUVATE SYNTHASE SUBUNIT PORD"/>
    <property type="match status" value="1"/>
</dbReference>
<dbReference type="Gene3D" id="3.40.920.10">
    <property type="entry name" value="Pyruvate-ferredoxin oxidoreductase, PFOR, domain III"/>
    <property type="match status" value="1"/>
</dbReference>
<evidence type="ECO:0000313" key="7">
    <source>
        <dbReference type="EMBL" id="SVE47998.1"/>
    </source>
</evidence>
<accession>A0A383DVY1</accession>
<gene>
    <name evidence="7" type="ORF">METZ01_LOCUS500852</name>
</gene>
<evidence type="ECO:0000256" key="6">
    <source>
        <dbReference type="ARBA" id="ARBA00023014"/>
    </source>
</evidence>
<keyword evidence="5" id="KW-0408">Iron</keyword>
<reference evidence="7" key="1">
    <citation type="submission" date="2018-05" db="EMBL/GenBank/DDBJ databases">
        <authorList>
            <person name="Lanie J.A."/>
            <person name="Ng W.-L."/>
            <person name="Kazmierczak K.M."/>
            <person name="Andrzejewski T.M."/>
            <person name="Davidsen T.M."/>
            <person name="Wayne K.J."/>
            <person name="Tettelin H."/>
            <person name="Glass J.I."/>
            <person name="Rusch D."/>
            <person name="Podicherti R."/>
            <person name="Tsui H.-C.T."/>
            <person name="Winkler M.E."/>
        </authorList>
    </citation>
    <scope>NUCLEOTIDE SEQUENCE</scope>
</reference>
<feature type="non-terminal residue" evidence="7">
    <location>
        <position position="234"/>
    </location>
</feature>
<name>A0A383DVY1_9ZZZZ</name>
<dbReference type="GO" id="GO:0046872">
    <property type="term" value="F:metal ion binding"/>
    <property type="evidence" value="ECO:0007669"/>
    <property type="project" value="UniProtKB-KW"/>
</dbReference>
<keyword evidence="6" id="KW-0411">Iron-sulfur</keyword>
<dbReference type="GO" id="GO:0051539">
    <property type="term" value="F:4 iron, 4 sulfur cluster binding"/>
    <property type="evidence" value="ECO:0007669"/>
    <property type="project" value="UniProtKB-KW"/>
</dbReference>
<protein>
    <recommendedName>
        <fullName evidence="8">4Fe-4S ferredoxin-type domain-containing protein</fullName>
    </recommendedName>
</protein>
<dbReference type="AlphaFoldDB" id="A0A383DVY1"/>
<sequence length="234" mass="25888">NGIPAKQFAIVCDTALELEESLAVYEASNVDVTINLDDTLCKGLESWAWYGLQPINELTRDGGTLIVTSRQDADSLMEDIHQKDTAYDLAIIPSTVSFSGLWVYKDDHTDMRVLGTLCKVCPGLVSLEAMLESAQEQTGNETKVASIQRAFDRTTTRPVEPGEGNDETPFSFDLPGWKNMEEGLVIRAIPEGSGYDGGEEGYTPGRSDVFKKWSTRSMRPVINFETCIKCTLCW</sequence>
<evidence type="ECO:0000256" key="5">
    <source>
        <dbReference type="ARBA" id="ARBA00023004"/>
    </source>
</evidence>
<dbReference type="PANTHER" id="PTHR43724:SF1">
    <property type="entry name" value="PYRUVATE SYNTHASE SUBUNIT PORD"/>
    <property type="match status" value="1"/>
</dbReference>
<feature type="non-terminal residue" evidence="7">
    <location>
        <position position="1"/>
    </location>
</feature>
<dbReference type="InterPro" id="IPR002869">
    <property type="entry name" value="Pyrv_flavodox_OxRed_cen"/>
</dbReference>
<evidence type="ECO:0000256" key="4">
    <source>
        <dbReference type="ARBA" id="ARBA00023002"/>
    </source>
</evidence>
<proteinExistence type="predicted"/>
<evidence type="ECO:0008006" key="8">
    <source>
        <dbReference type="Google" id="ProtNLM"/>
    </source>
</evidence>